<dbReference type="Pfam" id="PF13359">
    <property type="entry name" value="DDE_Tnp_4"/>
    <property type="match status" value="1"/>
</dbReference>
<comment type="caution">
    <text evidence="10">The sequence shown here is derived from an EMBL/GenBank/DDBJ whole genome shotgun (WGS) entry which is preliminary data.</text>
</comment>
<proteinExistence type="inferred from homology"/>
<keyword evidence="5" id="KW-0479">Metal-binding</keyword>
<evidence type="ECO:0000256" key="2">
    <source>
        <dbReference type="ARBA" id="ARBA00004123"/>
    </source>
</evidence>
<keyword evidence="7" id="KW-0539">Nucleus</keyword>
<keyword evidence="4" id="KW-0540">Nuclease</keyword>
<comment type="similarity">
    <text evidence="3">Belongs to the HARBI1 family.</text>
</comment>
<evidence type="ECO:0000256" key="7">
    <source>
        <dbReference type="ARBA" id="ARBA00023242"/>
    </source>
</evidence>
<gene>
    <name evidence="10" type="ORF">PR048_008696</name>
</gene>
<feature type="region of interest" description="Disordered" evidence="8">
    <location>
        <begin position="626"/>
        <end position="655"/>
    </location>
</feature>
<comment type="subcellular location">
    <subcellularLocation>
        <location evidence="2">Nucleus</location>
    </subcellularLocation>
</comment>
<keyword evidence="6" id="KW-0378">Hydrolase</keyword>
<dbReference type="InterPro" id="IPR027806">
    <property type="entry name" value="HARBI1_dom"/>
</dbReference>
<evidence type="ECO:0000259" key="9">
    <source>
        <dbReference type="Pfam" id="PF13359"/>
    </source>
</evidence>
<dbReference type="InterPro" id="IPR045249">
    <property type="entry name" value="HARBI1-like"/>
</dbReference>
<protein>
    <recommendedName>
        <fullName evidence="9">DDE Tnp4 domain-containing protein</fullName>
    </recommendedName>
</protein>
<evidence type="ECO:0000256" key="1">
    <source>
        <dbReference type="ARBA" id="ARBA00001968"/>
    </source>
</evidence>
<evidence type="ECO:0000313" key="10">
    <source>
        <dbReference type="EMBL" id="KAJ8889199.1"/>
    </source>
</evidence>
<name>A0ABQ9HXW2_9NEOP</name>
<sequence>MRVGCTPKSTKELWESIDSEFETSANFPHCIGAVDGKHIRLTRPSSSGSMYLNYKDFYSVVLLAVANSRYRVVFVDIGSYGKYCDSSVFKKSNLRQSTDRNIQQLPDNKCLSGTQSPKVPHVFVGDEAFGLHKHLLRPFGGTHLPIEKIIFNYRLCRARRYVECGFGILRNKWRIFHRPINVQPDFAVDIVKACILLHNFVRDRDGFVIEDTTTITDLEDVPQETVVRGGLTPNNIINILCTYFVSALGIAHSSNHTPTYQPPSIITPEILLRLPFTWKYFACLRPKHGRAKGDSGMRATFIVASTHKAVNWQERKQTDYHVSAARDNVKVLDSLSLLDPLPPNGGCRTGEPSDTERCTLELTQRVPLAKRREMMNIFKDALRTYVNPVKALGDGTEMRIGNGKPWCDEPDLTEVTRRMNRMSVCVNVNRTERQECSVTKPFALGREVAGNVTGYGASPKTKSVHSRVHWAANCRRVSHQVVMLEGWSVMSPVTSPTPLLLGSTHASMLPLRHTSRSEYLQPVTRAMEDQVTIMTGGSCQVNGQCPCEEHNFAGRSSNTRRTEALRSNRSSLAFLTLSVCVSMTEDVLVKAVREKASTLEINLRKKRKRDWGKYGKDSAMVFVRVPPQSPGVISENHGKPKLGKPDRESRPGPPECESSVITNIFGMKRKLVSNYASIFLVTYKMLTSPSAVQSQWNILTGACDNKQDVSALTGENGAVPERNGVGNGRNPEETRGAAESSGIDLSWFSQLRFHAAQTPHLSVACNKHCTLLYNMQHYSPFTITSCFFEALLKYYFQGIPPPHAKQASKGTIHHIRVDDSLTTRFWEPVRVKRGGHWATPEYKSGASGISLRKAADKRRRLARLPRAQVRKQPRREWNSVRLSNEIAKDVQSLVENRSTGRRTDVCWTDATD</sequence>
<dbReference type="PANTHER" id="PTHR22930:SF269">
    <property type="entry name" value="NUCLEASE HARBI1-LIKE PROTEIN"/>
    <property type="match status" value="1"/>
</dbReference>
<comment type="cofactor">
    <cofactor evidence="1">
        <name>a divalent metal cation</name>
        <dbReference type="ChEBI" id="CHEBI:60240"/>
    </cofactor>
</comment>
<reference evidence="10 11" key="1">
    <citation type="submission" date="2023-02" db="EMBL/GenBank/DDBJ databases">
        <title>LHISI_Scaffold_Assembly.</title>
        <authorList>
            <person name="Stuart O.P."/>
            <person name="Cleave R."/>
            <person name="Magrath M.J.L."/>
            <person name="Mikheyev A.S."/>
        </authorList>
    </citation>
    <scope>NUCLEOTIDE SEQUENCE [LARGE SCALE GENOMIC DNA]</scope>
    <source>
        <strain evidence="10">Daus_M_001</strain>
        <tissue evidence="10">Leg muscle</tissue>
    </source>
</reference>
<dbReference type="EMBL" id="JARBHB010000003">
    <property type="protein sequence ID" value="KAJ8889199.1"/>
    <property type="molecule type" value="Genomic_DNA"/>
</dbReference>
<feature type="domain" description="DDE Tnp4" evidence="9">
    <location>
        <begin position="34"/>
        <end position="199"/>
    </location>
</feature>
<evidence type="ECO:0000256" key="6">
    <source>
        <dbReference type="ARBA" id="ARBA00022801"/>
    </source>
</evidence>
<feature type="region of interest" description="Disordered" evidence="8">
    <location>
        <begin position="714"/>
        <end position="736"/>
    </location>
</feature>
<evidence type="ECO:0000256" key="3">
    <source>
        <dbReference type="ARBA" id="ARBA00006958"/>
    </source>
</evidence>
<organism evidence="10 11">
    <name type="scientific">Dryococelus australis</name>
    <dbReference type="NCBI Taxonomy" id="614101"/>
    <lineage>
        <taxon>Eukaryota</taxon>
        <taxon>Metazoa</taxon>
        <taxon>Ecdysozoa</taxon>
        <taxon>Arthropoda</taxon>
        <taxon>Hexapoda</taxon>
        <taxon>Insecta</taxon>
        <taxon>Pterygota</taxon>
        <taxon>Neoptera</taxon>
        <taxon>Polyneoptera</taxon>
        <taxon>Phasmatodea</taxon>
        <taxon>Verophasmatodea</taxon>
        <taxon>Anareolatae</taxon>
        <taxon>Phasmatidae</taxon>
        <taxon>Eurycanthinae</taxon>
        <taxon>Dryococelus</taxon>
    </lineage>
</organism>
<accession>A0ABQ9HXW2</accession>
<dbReference type="PANTHER" id="PTHR22930">
    <property type="match status" value="1"/>
</dbReference>
<evidence type="ECO:0000256" key="5">
    <source>
        <dbReference type="ARBA" id="ARBA00022723"/>
    </source>
</evidence>
<evidence type="ECO:0000256" key="4">
    <source>
        <dbReference type="ARBA" id="ARBA00022722"/>
    </source>
</evidence>
<evidence type="ECO:0000313" key="11">
    <source>
        <dbReference type="Proteomes" id="UP001159363"/>
    </source>
</evidence>
<evidence type="ECO:0000256" key="8">
    <source>
        <dbReference type="SAM" id="MobiDB-lite"/>
    </source>
</evidence>
<dbReference type="Proteomes" id="UP001159363">
    <property type="component" value="Chromosome 3"/>
</dbReference>
<keyword evidence="11" id="KW-1185">Reference proteome</keyword>